<accession>A0A1X9YT14</accession>
<dbReference type="AlphaFoldDB" id="A0A1X9YT14"/>
<evidence type="ECO:0008006" key="15">
    <source>
        <dbReference type="Google" id="ProtNLM"/>
    </source>
</evidence>
<dbReference type="NCBIfam" id="TIGR04057">
    <property type="entry name" value="SusC_RagA_signa"/>
    <property type="match status" value="1"/>
</dbReference>
<dbReference type="SUPFAM" id="SSF49464">
    <property type="entry name" value="Carboxypeptidase regulatory domain-like"/>
    <property type="match status" value="1"/>
</dbReference>
<evidence type="ECO:0000256" key="6">
    <source>
        <dbReference type="ARBA" id="ARBA00023136"/>
    </source>
</evidence>
<dbReference type="EMBL" id="CP021235">
    <property type="protein sequence ID" value="ARS35981.1"/>
    <property type="molecule type" value="Genomic_DNA"/>
</dbReference>
<keyword evidence="4 8" id="KW-0812">Transmembrane</keyword>
<dbReference type="OrthoDB" id="9768177at2"/>
<dbReference type="InterPro" id="IPR000531">
    <property type="entry name" value="Beta-barrel_TonB"/>
</dbReference>
<dbReference type="Pfam" id="PF00593">
    <property type="entry name" value="TonB_dep_Rec_b-barrel"/>
    <property type="match status" value="1"/>
</dbReference>
<evidence type="ECO:0000256" key="10">
    <source>
        <dbReference type="SAM" id="SignalP"/>
    </source>
</evidence>
<dbReference type="InterPro" id="IPR037066">
    <property type="entry name" value="Plug_dom_sf"/>
</dbReference>
<dbReference type="InterPro" id="IPR012910">
    <property type="entry name" value="Plug_dom"/>
</dbReference>
<dbReference type="PROSITE" id="PS52016">
    <property type="entry name" value="TONB_DEPENDENT_REC_3"/>
    <property type="match status" value="1"/>
</dbReference>
<dbReference type="Pfam" id="PF13715">
    <property type="entry name" value="CarbopepD_reg_2"/>
    <property type="match status" value="1"/>
</dbReference>
<dbReference type="NCBIfam" id="TIGR04056">
    <property type="entry name" value="OMP_RagA_SusC"/>
    <property type="match status" value="1"/>
</dbReference>
<sequence length="1076" mass="118583">MKKHLPLSLKGRHPLSRAALLSLCLCLTGPSLMAGPEEAFVLEQAVQAEKIAVEGRVVDSEDGSPLPGVSIAANGKPVGVTNLEGHFKLDVEKGAKLSFTYIGYRPTSVTVNQPEANLSVQLETDNQQLSEVVVTALGIKREEKSLGYALTKVSGDEISKTAPTNWMNGLAGKVPGLNMTSAGAGPGGSVRLVLRGQNSLDMSKGEALIVVDGVPINGGAQGNSGQGYMSDESSVDYGNGASDINPEDIESVSVLRGASATALYGSRAGAGAIVITTKSGQKKKGLGITVSSSAAIDDVLRWPDYQSEYGQGQRSEAKHYYYSYGKTEDGASNISTHTWGPKFDGQLYYQYDPVTNQVGAERTPWVGDENYIKDFFRTGTTFTNSVSLRGGDEKNSYSLSFTDLRNKYIIPNTGFNRNSVALSSSHDLNKFQINTKINYYNKNSDNLPLAGYSSRSFMYAMIWTHPNIPVDWYRNYWEPGEEGLVQNNQLNGNLDNPFFSLYENLNTVDKKRIFGNLSVTYSFNDKLSLMLRSGLDMDDELRTSRRAVSSVASPNGWYKEQVTGTTEINNDFMLKYDEKLGDKIGLSLTVGGNNMSRKWKNNTAIAERLNFPGIYKLANSQDRPYISNKRYEKELNSLYGLAQFSYGSKIFVDVTGRNDWSSTLPSGNNSYFYPSVNTSFVLSELFDFSSIGLLNSLSFAKLRASIAQVGNDTDPFQTQRYYSANEIGGSYTNPTVLPNLDLKPEMITSREVGLDVRFFSNRIGLDVTYYNSDTKNQIIAVPTDPASGYYSRMFNAGLINNSGWEIGFNAIPVDNAAFKWNTYATWSKNKNEVVELAEGVETIILSQGPRGYVQATVGGTIGDIYGAGLARTPDGQVIYDESGYPVLDNELKYQGSSIPDWKASWGNQFTYKNLSFSFLFDGQLGGKVYSLTHSMLAYSGKLKKTIPGRYDGLIGEGVQVNADGSYRPNDVRTKDISFYYNALYQRDNVEMNTFDTSFIKLREARLQFALPKRWFRANILQNATVSVYGRNLLLFTDFPSFDPEVATLNDGRIEPGFETAQLPSTRTFGTNLTLSF</sequence>
<dbReference type="Proteomes" id="UP000266292">
    <property type="component" value="Chromosome"/>
</dbReference>
<gene>
    <name evidence="13" type="ORF">CA264_11335</name>
</gene>
<feature type="domain" description="TonB-dependent receptor plug" evidence="12">
    <location>
        <begin position="145"/>
        <end position="272"/>
    </location>
</feature>
<keyword evidence="2 8" id="KW-0813">Transport</keyword>
<keyword evidence="10" id="KW-0732">Signal</keyword>
<comment type="subcellular location">
    <subcellularLocation>
        <location evidence="1 8">Cell outer membrane</location>
        <topology evidence="1 8">Multi-pass membrane protein</topology>
    </subcellularLocation>
</comment>
<dbReference type="RefSeq" id="WP_071784589.1">
    <property type="nucleotide sequence ID" value="NZ_CP021235.1"/>
</dbReference>
<keyword evidence="3 8" id="KW-1134">Transmembrane beta strand</keyword>
<keyword evidence="6 8" id="KW-0472">Membrane</keyword>
<evidence type="ECO:0000256" key="3">
    <source>
        <dbReference type="ARBA" id="ARBA00022452"/>
    </source>
</evidence>
<evidence type="ECO:0000259" key="11">
    <source>
        <dbReference type="Pfam" id="PF00593"/>
    </source>
</evidence>
<dbReference type="GO" id="GO:0009279">
    <property type="term" value="C:cell outer membrane"/>
    <property type="evidence" value="ECO:0007669"/>
    <property type="project" value="UniProtKB-SubCell"/>
</dbReference>
<feature type="chain" id="PRO_5010998197" description="SusC/RagA family TonB-linked outer membrane protein" evidence="10">
    <location>
        <begin position="35"/>
        <end position="1076"/>
    </location>
</feature>
<protein>
    <recommendedName>
        <fullName evidence="15">SusC/RagA family TonB-linked outer membrane protein</fullName>
    </recommendedName>
</protein>
<dbReference type="STRING" id="709015.GCA_000472485_02288"/>
<keyword evidence="7 8" id="KW-0998">Cell outer membrane</keyword>
<evidence type="ECO:0000313" key="13">
    <source>
        <dbReference type="EMBL" id="ARS35981.1"/>
    </source>
</evidence>
<dbReference type="Gene3D" id="2.170.130.10">
    <property type="entry name" value="TonB-dependent receptor, plug domain"/>
    <property type="match status" value="1"/>
</dbReference>
<dbReference type="InterPro" id="IPR036942">
    <property type="entry name" value="Beta-barrel_TonB_sf"/>
</dbReference>
<feature type="domain" description="TonB-dependent receptor-like beta-barrel" evidence="11">
    <location>
        <begin position="464"/>
        <end position="937"/>
    </location>
</feature>
<reference evidence="14" key="1">
    <citation type="submission" date="2017-05" db="EMBL/GenBank/DDBJ databases">
        <authorList>
            <person name="Ray J."/>
            <person name="Price M."/>
            <person name="Deutschbauer A."/>
        </authorList>
    </citation>
    <scope>NUCLEOTIDE SEQUENCE [LARGE SCALE GENOMIC DNA]</scope>
    <source>
        <strain evidence="14">DSM 19842</strain>
    </source>
</reference>
<evidence type="ECO:0000256" key="9">
    <source>
        <dbReference type="RuleBase" id="RU003357"/>
    </source>
</evidence>
<dbReference type="InterPro" id="IPR008969">
    <property type="entry name" value="CarboxyPept-like_regulatory"/>
</dbReference>
<dbReference type="InterPro" id="IPR039426">
    <property type="entry name" value="TonB-dep_rcpt-like"/>
</dbReference>
<name>A0A1X9YT14_9BACT</name>
<evidence type="ECO:0000256" key="1">
    <source>
        <dbReference type="ARBA" id="ARBA00004571"/>
    </source>
</evidence>
<dbReference type="Pfam" id="PF07715">
    <property type="entry name" value="Plug"/>
    <property type="match status" value="1"/>
</dbReference>
<organism evidence="13 14">
    <name type="scientific">Pontibacter actiniarum</name>
    <dbReference type="NCBI Taxonomy" id="323450"/>
    <lineage>
        <taxon>Bacteria</taxon>
        <taxon>Pseudomonadati</taxon>
        <taxon>Bacteroidota</taxon>
        <taxon>Cytophagia</taxon>
        <taxon>Cytophagales</taxon>
        <taxon>Hymenobacteraceae</taxon>
        <taxon>Pontibacter</taxon>
    </lineage>
</organism>
<evidence type="ECO:0000256" key="8">
    <source>
        <dbReference type="PROSITE-ProRule" id="PRU01360"/>
    </source>
</evidence>
<evidence type="ECO:0000256" key="7">
    <source>
        <dbReference type="ARBA" id="ARBA00023237"/>
    </source>
</evidence>
<evidence type="ECO:0000256" key="4">
    <source>
        <dbReference type="ARBA" id="ARBA00022692"/>
    </source>
</evidence>
<dbReference type="SUPFAM" id="SSF56935">
    <property type="entry name" value="Porins"/>
    <property type="match status" value="1"/>
</dbReference>
<keyword evidence="5 9" id="KW-0798">TonB box</keyword>
<feature type="signal peptide" evidence="10">
    <location>
        <begin position="1"/>
        <end position="34"/>
    </location>
</feature>
<dbReference type="Gene3D" id="2.40.170.20">
    <property type="entry name" value="TonB-dependent receptor, beta-barrel domain"/>
    <property type="match status" value="1"/>
</dbReference>
<evidence type="ECO:0000259" key="12">
    <source>
        <dbReference type="Pfam" id="PF07715"/>
    </source>
</evidence>
<evidence type="ECO:0000313" key="14">
    <source>
        <dbReference type="Proteomes" id="UP000266292"/>
    </source>
</evidence>
<dbReference type="Gene3D" id="2.60.40.1120">
    <property type="entry name" value="Carboxypeptidase-like, regulatory domain"/>
    <property type="match status" value="1"/>
</dbReference>
<dbReference type="InterPro" id="IPR023997">
    <property type="entry name" value="TonB-dep_OMP_SusC/RagA_CS"/>
</dbReference>
<evidence type="ECO:0000256" key="5">
    <source>
        <dbReference type="ARBA" id="ARBA00023077"/>
    </source>
</evidence>
<keyword evidence="14" id="KW-1185">Reference proteome</keyword>
<dbReference type="KEGG" id="pact:CA264_11335"/>
<dbReference type="InterPro" id="IPR023996">
    <property type="entry name" value="TonB-dep_OMP_SusC/RagA"/>
</dbReference>
<evidence type="ECO:0000256" key="2">
    <source>
        <dbReference type="ARBA" id="ARBA00022448"/>
    </source>
</evidence>
<comment type="similarity">
    <text evidence="8 9">Belongs to the TonB-dependent receptor family.</text>
</comment>
<proteinExistence type="inferred from homology"/>